<dbReference type="Pfam" id="PF05225">
    <property type="entry name" value="HTH_psq"/>
    <property type="match status" value="1"/>
</dbReference>
<name>A0A0F5JXM9_9BURK</name>
<dbReference type="InterPro" id="IPR007889">
    <property type="entry name" value="HTH_Psq"/>
</dbReference>
<evidence type="ECO:0000313" key="3">
    <source>
        <dbReference type="Proteomes" id="UP000033618"/>
    </source>
</evidence>
<dbReference type="GO" id="GO:0003677">
    <property type="term" value="F:DNA binding"/>
    <property type="evidence" value="ECO:0007669"/>
    <property type="project" value="InterPro"/>
</dbReference>
<keyword evidence="3" id="KW-1185">Reference proteome</keyword>
<gene>
    <name evidence="2" type="ORF">WM40_17340</name>
</gene>
<dbReference type="Proteomes" id="UP000033618">
    <property type="component" value="Unassembled WGS sequence"/>
</dbReference>
<dbReference type="PATRIC" id="fig|28092.6.peg.4082"/>
<evidence type="ECO:0000259" key="1">
    <source>
        <dbReference type="Pfam" id="PF05225"/>
    </source>
</evidence>
<evidence type="ECO:0000313" key="2">
    <source>
        <dbReference type="EMBL" id="KKB62404.1"/>
    </source>
</evidence>
<comment type="caution">
    <text evidence="2">The sequence shown here is derived from an EMBL/GenBank/DDBJ whole genome shotgun (WGS) entry which is preliminary data.</text>
</comment>
<sequence>MKMTEIQVFEAFARAVQGESVRSLAREYGVDESSLRERFKRGGSTPKEVRRLTFDWFYAQRRLAMLSEAERKQVGHLIGVG</sequence>
<dbReference type="RefSeq" id="WP_046153494.1">
    <property type="nucleotide sequence ID" value="NZ_CADFGU010000013.1"/>
</dbReference>
<dbReference type="EMBL" id="LAQU01000020">
    <property type="protein sequence ID" value="KKB62404.1"/>
    <property type="molecule type" value="Genomic_DNA"/>
</dbReference>
<reference evidence="2 3" key="1">
    <citation type="submission" date="2015-03" db="EMBL/GenBank/DDBJ databases">
        <title>Draft Genome Sequence of Burkholderia andropogonis type strain ICMP2807, isolated from Sorghum bicolor.</title>
        <authorList>
            <person name="Lopes-Santos L."/>
            <person name="Castro D.B."/>
            <person name="Ottoboni L.M."/>
            <person name="Park D."/>
            <person name="Weirc B.S."/>
            <person name="Destefano S.A."/>
        </authorList>
    </citation>
    <scope>NUCLEOTIDE SEQUENCE [LARGE SCALE GENOMIC DNA]</scope>
    <source>
        <strain evidence="2 3">ICMP2807</strain>
    </source>
</reference>
<protein>
    <recommendedName>
        <fullName evidence="1">HTH psq-type domain-containing protein</fullName>
    </recommendedName>
</protein>
<feature type="domain" description="HTH psq-type" evidence="1">
    <location>
        <begin position="14"/>
        <end position="43"/>
    </location>
</feature>
<proteinExistence type="predicted"/>
<dbReference type="AlphaFoldDB" id="A0A0F5JXM9"/>
<organism evidence="2 3">
    <name type="scientific">Robbsia andropogonis</name>
    <dbReference type="NCBI Taxonomy" id="28092"/>
    <lineage>
        <taxon>Bacteria</taxon>
        <taxon>Pseudomonadati</taxon>
        <taxon>Pseudomonadota</taxon>
        <taxon>Betaproteobacteria</taxon>
        <taxon>Burkholderiales</taxon>
        <taxon>Burkholderiaceae</taxon>
        <taxon>Robbsia</taxon>
    </lineage>
</organism>
<accession>A0A0F5JXM9</accession>